<keyword evidence="2" id="KW-1185">Reference proteome</keyword>
<dbReference type="AlphaFoldDB" id="A0A2A6BC69"/>
<gene>
    <name evidence="1" type="primary">WBGene00111426</name>
</gene>
<proteinExistence type="predicted"/>
<reference evidence="2" key="1">
    <citation type="journal article" date="2008" name="Nat. Genet.">
        <title>The Pristionchus pacificus genome provides a unique perspective on nematode lifestyle and parasitism.</title>
        <authorList>
            <person name="Dieterich C."/>
            <person name="Clifton S.W."/>
            <person name="Schuster L.N."/>
            <person name="Chinwalla A."/>
            <person name="Delehaunty K."/>
            <person name="Dinkelacker I."/>
            <person name="Fulton L."/>
            <person name="Fulton R."/>
            <person name="Godfrey J."/>
            <person name="Minx P."/>
            <person name="Mitreva M."/>
            <person name="Roeseler W."/>
            <person name="Tian H."/>
            <person name="Witte H."/>
            <person name="Yang S.P."/>
            <person name="Wilson R.K."/>
            <person name="Sommer R.J."/>
        </authorList>
    </citation>
    <scope>NUCLEOTIDE SEQUENCE [LARGE SCALE GENOMIC DNA]</scope>
    <source>
        <strain evidence="2">PS312</strain>
    </source>
</reference>
<sequence>MSDSRKRSTNSKASSGPSLHSHDDRSDTSEYGQSWADFFRDFEAQLQPAEYKKPSSRYLAHLYSTLEQGTKTIEVLEELLKCKRAYRDHLRNGGDVLRGLSPSALNVHPMKNMVIQMCKMSQSSRGEQMRFVNEFKEFKRIQKAEPHLVLKEEQMRKTKKIDTLRKIVNYNVDELEKTDGEIREREQER</sequence>
<evidence type="ECO:0000313" key="1">
    <source>
        <dbReference type="EnsemblMetazoa" id="PPA21872.1"/>
    </source>
</evidence>
<protein>
    <submittedName>
        <fullName evidence="1">Uncharacterized protein</fullName>
    </submittedName>
</protein>
<accession>A0A2A6BC69</accession>
<dbReference type="Proteomes" id="UP000005239">
    <property type="component" value="Unassembled WGS sequence"/>
</dbReference>
<organism evidence="1 2">
    <name type="scientific">Pristionchus pacificus</name>
    <name type="common">Parasitic nematode worm</name>
    <dbReference type="NCBI Taxonomy" id="54126"/>
    <lineage>
        <taxon>Eukaryota</taxon>
        <taxon>Metazoa</taxon>
        <taxon>Ecdysozoa</taxon>
        <taxon>Nematoda</taxon>
        <taxon>Chromadorea</taxon>
        <taxon>Rhabditida</taxon>
        <taxon>Rhabditina</taxon>
        <taxon>Diplogasteromorpha</taxon>
        <taxon>Diplogasteroidea</taxon>
        <taxon>Neodiplogasteridae</taxon>
        <taxon>Pristionchus</taxon>
    </lineage>
</organism>
<reference evidence="1" key="2">
    <citation type="submission" date="2022-06" db="UniProtKB">
        <authorList>
            <consortium name="EnsemblMetazoa"/>
        </authorList>
    </citation>
    <scope>IDENTIFICATION</scope>
    <source>
        <strain evidence="1">PS312</strain>
    </source>
</reference>
<dbReference type="EnsemblMetazoa" id="PPA21872.1">
    <property type="protein sequence ID" value="PPA21872.1"/>
    <property type="gene ID" value="WBGene00111426"/>
</dbReference>
<name>A0A2A6BC69_PRIPA</name>
<evidence type="ECO:0000313" key="2">
    <source>
        <dbReference type="Proteomes" id="UP000005239"/>
    </source>
</evidence>
<accession>A0A8R1UHT5</accession>